<dbReference type="SUPFAM" id="SSF142906">
    <property type="entry name" value="YjbR-like"/>
    <property type="match status" value="1"/>
</dbReference>
<dbReference type="InterPro" id="IPR058532">
    <property type="entry name" value="YjbR/MT2646/Rv2570-like"/>
</dbReference>
<keyword evidence="2" id="KW-1185">Reference proteome</keyword>
<dbReference type="InterPro" id="IPR038056">
    <property type="entry name" value="YjbR-like_sf"/>
</dbReference>
<evidence type="ECO:0008006" key="3">
    <source>
        <dbReference type="Google" id="ProtNLM"/>
    </source>
</evidence>
<comment type="caution">
    <text evidence="1">The sequence shown here is derived from an EMBL/GenBank/DDBJ whole genome shotgun (WGS) entry which is preliminary data.</text>
</comment>
<name>A0A2T7BMZ0_9BACT</name>
<dbReference type="Gene3D" id="3.90.1150.30">
    <property type="match status" value="1"/>
</dbReference>
<dbReference type="OrthoDB" id="9789813at2"/>
<dbReference type="AlphaFoldDB" id="A0A2T7BMZ0"/>
<reference evidence="1 2" key="1">
    <citation type="submission" date="2018-04" db="EMBL/GenBank/DDBJ databases">
        <title>Chitinophaga fuyangensis sp. nov., isolated from soil in a chemical factory.</title>
        <authorList>
            <person name="Chen K."/>
        </authorList>
    </citation>
    <scope>NUCLEOTIDE SEQUENCE [LARGE SCALE GENOMIC DNA]</scope>
    <source>
        <strain evidence="1 2">LY-1</strain>
    </source>
</reference>
<sequence length="124" mass="14280">MFELIKEYCLSLPAVAVKEKRNGGLYFSVYDRLFCILYQDAPQQVAFKCTPEVFHFLISRPAIVPAPQLARYHWVQLERSDVFPFSDLAMQIHAAYDMERKAGEPQVNVIPVPRSAPAIYFPTR</sequence>
<evidence type="ECO:0000313" key="1">
    <source>
        <dbReference type="EMBL" id="PUZ29047.1"/>
    </source>
</evidence>
<organism evidence="1 2">
    <name type="scientific">Chitinophaga parva</name>
    <dbReference type="NCBI Taxonomy" id="2169414"/>
    <lineage>
        <taxon>Bacteria</taxon>
        <taxon>Pseudomonadati</taxon>
        <taxon>Bacteroidota</taxon>
        <taxon>Chitinophagia</taxon>
        <taxon>Chitinophagales</taxon>
        <taxon>Chitinophagaceae</taxon>
        <taxon>Chitinophaga</taxon>
    </lineage>
</organism>
<dbReference type="RefSeq" id="WP_108685686.1">
    <property type="nucleotide sequence ID" value="NZ_QCYK01000001.1"/>
</dbReference>
<protein>
    <recommendedName>
        <fullName evidence="3">MmcQ-like protein</fullName>
    </recommendedName>
</protein>
<gene>
    <name evidence="1" type="ORF">DCC81_06140</name>
</gene>
<dbReference type="Pfam" id="PF04237">
    <property type="entry name" value="YjbR"/>
    <property type="match status" value="1"/>
</dbReference>
<accession>A0A2T7BMZ0</accession>
<evidence type="ECO:0000313" key="2">
    <source>
        <dbReference type="Proteomes" id="UP000244450"/>
    </source>
</evidence>
<dbReference type="EMBL" id="QCYK01000001">
    <property type="protein sequence ID" value="PUZ29047.1"/>
    <property type="molecule type" value="Genomic_DNA"/>
</dbReference>
<dbReference type="Proteomes" id="UP000244450">
    <property type="component" value="Unassembled WGS sequence"/>
</dbReference>
<proteinExistence type="predicted"/>